<dbReference type="Proteomes" id="UP001205560">
    <property type="component" value="Unassembled WGS sequence"/>
</dbReference>
<dbReference type="RefSeq" id="WP_258845558.1">
    <property type="nucleotide sequence ID" value="NZ_JANUGX010000011.1"/>
</dbReference>
<dbReference type="InterPro" id="IPR046373">
    <property type="entry name" value="Acyl-CoA_Oxase/DH_mid-dom_sf"/>
</dbReference>
<comment type="caution">
    <text evidence="1">The sequence shown here is derived from an EMBL/GenBank/DDBJ whole genome shotgun (WGS) entry which is preliminary data.</text>
</comment>
<evidence type="ECO:0000313" key="2">
    <source>
        <dbReference type="Proteomes" id="UP001205560"/>
    </source>
</evidence>
<dbReference type="PANTHER" id="PTHR43884:SF12">
    <property type="entry name" value="ISOVALERYL-COA DEHYDROGENASE, MITOCHONDRIAL-RELATED"/>
    <property type="match status" value="1"/>
</dbReference>
<dbReference type="InterPro" id="IPR037069">
    <property type="entry name" value="AcylCoA_DH/ox_N_sf"/>
</dbReference>
<dbReference type="PANTHER" id="PTHR43884">
    <property type="entry name" value="ACYL-COA DEHYDROGENASE"/>
    <property type="match status" value="1"/>
</dbReference>
<protein>
    <submittedName>
        <fullName evidence="1">Acyl-CoA/acyl-ACP dehydrogenase</fullName>
    </submittedName>
</protein>
<dbReference type="SUPFAM" id="SSF56645">
    <property type="entry name" value="Acyl-CoA dehydrogenase NM domain-like"/>
    <property type="match status" value="1"/>
</dbReference>
<keyword evidence="2" id="KW-1185">Reference proteome</keyword>
<reference evidence="1 2" key="1">
    <citation type="submission" date="2022-08" db="EMBL/GenBank/DDBJ databases">
        <title>Reclassification of Massilia species as members of the genera Telluria, Duganella, Pseudoduganella, Mokoshia gen. nov. and Zemynaea gen. nov. using orthogonal and non-orthogonal genome-based approaches.</title>
        <authorList>
            <person name="Bowman J.P."/>
        </authorList>
    </citation>
    <scope>NUCLEOTIDE SEQUENCE [LARGE SCALE GENOMIC DNA]</scope>
    <source>
        <strain evidence="1 2">LMG 28164</strain>
    </source>
</reference>
<gene>
    <name evidence="1" type="ORF">NX782_11345</name>
</gene>
<proteinExistence type="predicted"/>
<evidence type="ECO:0000313" key="1">
    <source>
        <dbReference type="EMBL" id="MCS0589796.1"/>
    </source>
</evidence>
<dbReference type="InterPro" id="IPR009100">
    <property type="entry name" value="AcylCoA_DH/oxidase_NM_dom_sf"/>
</dbReference>
<sequence>MAVLDESLILSLKGSAEALDTAPAAGDALLAQLAQAGLFGVGVPRSEGGDGAPLGAVVRVVAGLAEHTLSAAFVFWAQRAFIECVLASPNRELVRRLMPALQQGQLAGAPGLSNAMKFLGGLDRLRTTCTAGPEGMRLNGSVPWATNLHPGGFVVALAAGDEQGDNPAVIAVPSDAPGVRREPDLDLLALRGTNTGALRLADVPVDPSWQLHPQAKVFLPGIRPAFIGFQCGLGLGLARASLRAARQALDDAPAVLAGELAAADEALHAYEAALCTGLDSGALRERPGELLQLRLRMVELATSAVQVELQALGGRALLGASGREFGRRAREAAFLTILTPTAVQLKSELAKRAAMP</sequence>
<name>A0ABT2A6I4_9BURK</name>
<organism evidence="1 2">
    <name type="scientific">Massilia norwichensis</name>
    <dbReference type="NCBI Taxonomy" id="1442366"/>
    <lineage>
        <taxon>Bacteria</taxon>
        <taxon>Pseudomonadati</taxon>
        <taxon>Pseudomonadota</taxon>
        <taxon>Betaproteobacteria</taxon>
        <taxon>Burkholderiales</taxon>
        <taxon>Oxalobacteraceae</taxon>
        <taxon>Telluria group</taxon>
        <taxon>Massilia</taxon>
    </lineage>
</organism>
<dbReference type="Gene3D" id="2.40.110.10">
    <property type="entry name" value="Butyryl-CoA Dehydrogenase, subunit A, domain 2"/>
    <property type="match status" value="1"/>
</dbReference>
<dbReference type="EMBL" id="JANUGX010000011">
    <property type="protein sequence ID" value="MCS0589796.1"/>
    <property type="molecule type" value="Genomic_DNA"/>
</dbReference>
<accession>A0ABT2A6I4</accession>
<dbReference type="Gene3D" id="1.10.540.10">
    <property type="entry name" value="Acyl-CoA dehydrogenase/oxidase, N-terminal domain"/>
    <property type="match status" value="1"/>
</dbReference>